<dbReference type="InterPro" id="IPR001173">
    <property type="entry name" value="Glyco_trans_2-like"/>
</dbReference>
<dbReference type="PANTHER" id="PTHR43867:SF2">
    <property type="entry name" value="CELLULOSE SYNTHASE CATALYTIC SUBUNIT A [UDP-FORMING]"/>
    <property type="match status" value="1"/>
</dbReference>
<dbReference type="GO" id="GO:0016757">
    <property type="term" value="F:glycosyltransferase activity"/>
    <property type="evidence" value="ECO:0007669"/>
    <property type="project" value="UniProtKB-KW"/>
</dbReference>
<dbReference type="Gene3D" id="3.90.550.10">
    <property type="entry name" value="Spore Coat Polysaccharide Biosynthesis Protein SpsA, Chain A"/>
    <property type="match status" value="1"/>
</dbReference>
<keyword evidence="3" id="KW-0808">Transferase</keyword>
<sequence length="544" mass="60323">MDAADALHAGLNLLVWIIAALILLSGLDDLFIDLATHYRSLSRSLTIYRKSARANSQSLPVQKQKPIAIFLPAWNESDVIAPMLKRLRRSLRYDHYVVFLGVYPNDRETAIKARAVDREQSWLKILCLDHDGPTSKGDCLNHLWRALIADPAYDDFQQIILHDAEDVVHPDELQLFNYLADRADLIQLPVIPLPPPLRSLVGGHYLDEFAESHQKDLVLREWMAGGIPCAGVGCAFSRKALSHIAQISKAPGPFPQHSLTEDYELALMLLKLGYNSIFVRLPESEDQRAVIATREYFPTAFKAAVSQKSRWLIGIVLQSWKSQGWPGSLAMRYMLMRDRKAILTAFMGVAAYVLVLALALYEGARHAHLTDMPPIIDPRSPLMMLLFLNAGLLINRAGHRAFYTGRLYGWQQGLFSIPRVFIGNLVNCAAAWRALRLYLVHLFHGTPLQWEKTSHLFPDDPADLAADLAGDLEEQTDHEAGDDLHARPAHSLLLDAVFADSGPDRGQGEAAEPAPFRPSGGNGSLSGAECRGSGHGCPFPGFGD</sequence>
<dbReference type="SUPFAM" id="SSF53448">
    <property type="entry name" value="Nucleotide-diphospho-sugar transferases"/>
    <property type="match status" value="1"/>
</dbReference>
<reference evidence="10 11" key="1">
    <citation type="submission" date="2019-09" db="EMBL/GenBank/DDBJ databases">
        <title>NBRP : Genome information of microbial organism related human and environment.</title>
        <authorList>
            <person name="Hattori M."/>
            <person name="Oshima K."/>
            <person name="Inaba H."/>
            <person name="Suda W."/>
            <person name="Sakamoto M."/>
            <person name="Iino T."/>
            <person name="Kitahara M."/>
            <person name="Oshida Y."/>
            <person name="Iida T."/>
            <person name="Kudo T."/>
            <person name="Itoh T."/>
            <person name="Ohkuma M."/>
        </authorList>
    </citation>
    <scope>NUCLEOTIDE SEQUENCE [LARGE SCALE GENOMIC DNA]</scope>
    <source>
        <strain evidence="10 11">Q-1</strain>
    </source>
</reference>
<evidence type="ECO:0000313" key="10">
    <source>
        <dbReference type="EMBL" id="GER04615.1"/>
    </source>
</evidence>
<keyword evidence="4 8" id="KW-0812">Transmembrane</keyword>
<dbReference type="AlphaFoldDB" id="A0A5A7NAD4"/>
<dbReference type="Pfam" id="PF13632">
    <property type="entry name" value="Glyco_trans_2_3"/>
    <property type="match status" value="1"/>
</dbReference>
<proteinExistence type="predicted"/>
<comment type="subcellular location">
    <subcellularLocation>
        <location evidence="1">Membrane</location>
        <topology evidence="1">Multi-pass membrane protein</topology>
    </subcellularLocation>
</comment>
<organism evidence="10 11">
    <name type="scientific">Iodidimonas nitroreducens</name>
    <dbReference type="NCBI Taxonomy" id="1236968"/>
    <lineage>
        <taxon>Bacteria</taxon>
        <taxon>Pseudomonadati</taxon>
        <taxon>Pseudomonadota</taxon>
        <taxon>Alphaproteobacteria</taxon>
        <taxon>Iodidimonadales</taxon>
        <taxon>Iodidimonadaceae</taxon>
        <taxon>Iodidimonas</taxon>
    </lineage>
</organism>
<evidence type="ECO:0000256" key="3">
    <source>
        <dbReference type="ARBA" id="ARBA00022679"/>
    </source>
</evidence>
<evidence type="ECO:0000256" key="1">
    <source>
        <dbReference type="ARBA" id="ARBA00004141"/>
    </source>
</evidence>
<keyword evidence="2" id="KW-0328">Glycosyltransferase</keyword>
<evidence type="ECO:0000259" key="9">
    <source>
        <dbReference type="Pfam" id="PF13632"/>
    </source>
</evidence>
<evidence type="ECO:0000256" key="7">
    <source>
        <dbReference type="SAM" id="MobiDB-lite"/>
    </source>
</evidence>
<evidence type="ECO:0000256" key="2">
    <source>
        <dbReference type="ARBA" id="ARBA00022676"/>
    </source>
</evidence>
<feature type="region of interest" description="Disordered" evidence="7">
    <location>
        <begin position="503"/>
        <end position="544"/>
    </location>
</feature>
<keyword evidence="5 8" id="KW-1133">Transmembrane helix</keyword>
<dbReference type="EMBL" id="BKCN01000012">
    <property type="protein sequence ID" value="GER04615.1"/>
    <property type="molecule type" value="Genomic_DNA"/>
</dbReference>
<accession>A0A5A7NAD4</accession>
<dbReference type="RefSeq" id="WP_150007183.1">
    <property type="nucleotide sequence ID" value="NZ_BKCN01000012.1"/>
</dbReference>
<evidence type="ECO:0000256" key="5">
    <source>
        <dbReference type="ARBA" id="ARBA00022989"/>
    </source>
</evidence>
<dbReference type="NCBIfam" id="NF011305">
    <property type="entry name" value="PRK14716.1-3"/>
    <property type="match status" value="1"/>
</dbReference>
<keyword evidence="6 8" id="KW-0472">Membrane</keyword>
<dbReference type="Proteomes" id="UP000324996">
    <property type="component" value="Unassembled WGS sequence"/>
</dbReference>
<evidence type="ECO:0000313" key="11">
    <source>
        <dbReference type="Proteomes" id="UP000324996"/>
    </source>
</evidence>
<feature type="transmembrane region" description="Helical" evidence="8">
    <location>
        <begin position="381"/>
        <end position="398"/>
    </location>
</feature>
<dbReference type="InterPro" id="IPR050321">
    <property type="entry name" value="Glycosyltr_2/OpgH_subfam"/>
</dbReference>
<dbReference type="PANTHER" id="PTHR43867">
    <property type="entry name" value="CELLULOSE SYNTHASE CATALYTIC SUBUNIT A [UDP-FORMING]"/>
    <property type="match status" value="1"/>
</dbReference>
<dbReference type="InterPro" id="IPR029044">
    <property type="entry name" value="Nucleotide-diphossugar_trans"/>
</dbReference>
<feature type="transmembrane region" description="Helical" evidence="8">
    <location>
        <begin position="341"/>
        <end position="361"/>
    </location>
</feature>
<keyword evidence="11" id="KW-1185">Reference proteome</keyword>
<feature type="domain" description="Glycosyltransferase 2-like" evidence="9">
    <location>
        <begin position="159"/>
        <end position="360"/>
    </location>
</feature>
<name>A0A5A7NAD4_9PROT</name>
<gene>
    <name evidence="10" type="ORF">JCM17846_22970</name>
</gene>
<evidence type="ECO:0000256" key="4">
    <source>
        <dbReference type="ARBA" id="ARBA00022692"/>
    </source>
</evidence>
<dbReference type="GO" id="GO:0016020">
    <property type="term" value="C:membrane"/>
    <property type="evidence" value="ECO:0007669"/>
    <property type="project" value="UniProtKB-SubCell"/>
</dbReference>
<evidence type="ECO:0000256" key="6">
    <source>
        <dbReference type="ARBA" id="ARBA00023136"/>
    </source>
</evidence>
<protein>
    <recommendedName>
        <fullName evidence="9">Glycosyltransferase 2-like domain-containing protein</fullName>
    </recommendedName>
</protein>
<evidence type="ECO:0000256" key="8">
    <source>
        <dbReference type="SAM" id="Phobius"/>
    </source>
</evidence>
<comment type="caution">
    <text evidence="10">The sequence shown here is derived from an EMBL/GenBank/DDBJ whole genome shotgun (WGS) entry which is preliminary data.</text>
</comment>
<feature type="transmembrane region" description="Helical" evidence="8">
    <location>
        <begin position="6"/>
        <end position="27"/>
    </location>
</feature>